<evidence type="ECO:0000313" key="2">
    <source>
        <dbReference type="EMBL" id="KAJ1155692.1"/>
    </source>
</evidence>
<evidence type="ECO:0000256" key="1">
    <source>
        <dbReference type="SAM" id="MobiDB-lite"/>
    </source>
</evidence>
<organism evidence="2 3">
    <name type="scientific">Pleurodeles waltl</name>
    <name type="common">Iberian ribbed newt</name>
    <dbReference type="NCBI Taxonomy" id="8319"/>
    <lineage>
        <taxon>Eukaryota</taxon>
        <taxon>Metazoa</taxon>
        <taxon>Chordata</taxon>
        <taxon>Craniata</taxon>
        <taxon>Vertebrata</taxon>
        <taxon>Euteleostomi</taxon>
        <taxon>Amphibia</taxon>
        <taxon>Batrachia</taxon>
        <taxon>Caudata</taxon>
        <taxon>Salamandroidea</taxon>
        <taxon>Salamandridae</taxon>
        <taxon>Pleurodelinae</taxon>
        <taxon>Pleurodeles</taxon>
    </lineage>
</organism>
<keyword evidence="3" id="KW-1185">Reference proteome</keyword>
<accession>A0AAV7RVB0</accession>
<dbReference type="EMBL" id="JANPWB010000009">
    <property type="protein sequence ID" value="KAJ1155692.1"/>
    <property type="molecule type" value="Genomic_DNA"/>
</dbReference>
<feature type="region of interest" description="Disordered" evidence="1">
    <location>
        <begin position="63"/>
        <end position="82"/>
    </location>
</feature>
<comment type="caution">
    <text evidence="2">The sequence shown here is derived from an EMBL/GenBank/DDBJ whole genome shotgun (WGS) entry which is preliminary data.</text>
</comment>
<sequence length="82" mass="8884">MRRRAAPQARIQARSLNPVIITTGGPKNCGEAIGEYTAQVGTAALHFGAVIARNRPRQFCGCRNPKWRPRQSKEPATAADLG</sequence>
<reference evidence="2" key="1">
    <citation type="journal article" date="2022" name="bioRxiv">
        <title>Sequencing and chromosome-scale assembly of the giantPleurodeles waltlgenome.</title>
        <authorList>
            <person name="Brown T."/>
            <person name="Elewa A."/>
            <person name="Iarovenko S."/>
            <person name="Subramanian E."/>
            <person name="Araus A.J."/>
            <person name="Petzold A."/>
            <person name="Susuki M."/>
            <person name="Suzuki K.-i.T."/>
            <person name="Hayashi T."/>
            <person name="Toyoda A."/>
            <person name="Oliveira C."/>
            <person name="Osipova E."/>
            <person name="Leigh N.D."/>
            <person name="Simon A."/>
            <person name="Yun M.H."/>
        </authorList>
    </citation>
    <scope>NUCLEOTIDE SEQUENCE</scope>
    <source>
        <strain evidence="2">20211129_DDA</strain>
        <tissue evidence="2">Liver</tissue>
    </source>
</reference>
<name>A0AAV7RVB0_PLEWA</name>
<evidence type="ECO:0000313" key="3">
    <source>
        <dbReference type="Proteomes" id="UP001066276"/>
    </source>
</evidence>
<proteinExistence type="predicted"/>
<dbReference type="Proteomes" id="UP001066276">
    <property type="component" value="Chromosome 5"/>
</dbReference>
<protein>
    <submittedName>
        <fullName evidence="2">Uncharacterized protein</fullName>
    </submittedName>
</protein>
<gene>
    <name evidence="2" type="ORF">NDU88_008421</name>
</gene>
<dbReference type="AlphaFoldDB" id="A0AAV7RVB0"/>